<proteinExistence type="predicted"/>
<dbReference type="Gene3D" id="2.40.420.20">
    <property type="match status" value="1"/>
</dbReference>
<dbReference type="HOGENOM" id="CLU_2900333_0_0_4"/>
<name>B1XU67_POLNS</name>
<accession>B1XU67</accession>
<evidence type="ECO:0000313" key="1">
    <source>
        <dbReference type="EMBL" id="ACB43894.1"/>
    </source>
</evidence>
<reference evidence="1" key="1">
    <citation type="submission" date="2008-03" db="EMBL/GenBank/DDBJ databases">
        <title>Complete sequence of Polynucleobacter necessarius STIR1.</title>
        <authorList>
            <consortium name="US DOE Joint Genome Institute"/>
            <person name="Copeland A."/>
            <person name="Lucas S."/>
            <person name="Lapidus A."/>
            <person name="Barry K."/>
            <person name="Detter J.C."/>
            <person name="Glavina del Rio T."/>
            <person name="Hammon N."/>
            <person name="Israni S."/>
            <person name="Dalin E."/>
            <person name="Tice H."/>
            <person name="Pitluck S."/>
            <person name="Chain P."/>
            <person name="Malfatti S."/>
            <person name="Shin M."/>
            <person name="Vergez L."/>
            <person name="Schmutz J."/>
            <person name="Larimer F."/>
            <person name="Land M."/>
            <person name="Hauser L."/>
            <person name="Kyrpides N."/>
            <person name="Kim E."/>
            <person name="Hahn M."/>
            <person name="Richardson P."/>
        </authorList>
    </citation>
    <scope>NUCLEOTIDE SEQUENCE [LARGE SCALE GENOMIC DNA]</scope>
    <source>
        <strain evidence="1">STIR1</strain>
    </source>
</reference>
<gene>
    <name evidence="1" type="ordered locus">Pnec_0651</name>
</gene>
<protein>
    <submittedName>
        <fullName evidence="1">Efflux transporter, RND family, MFP subunit</fullName>
    </submittedName>
</protein>
<dbReference type="eggNOG" id="COG0845">
    <property type="taxonomic scope" value="Bacteria"/>
</dbReference>
<organism evidence="1">
    <name type="scientific">Polynucleobacter necessarius subsp. necessarius (strain STIR1)</name>
    <dbReference type="NCBI Taxonomy" id="452638"/>
    <lineage>
        <taxon>Bacteria</taxon>
        <taxon>Pseudomonadati</taxon>
        <taxon>Pseudomonadota</taxon>
        <taxon>Betaproteobacteria</taxon>
        <taxon>Burkholderiales</taxon>
        <taxon>Burkholderiaceae</taxon>
        <taxon>Polynucleobacter</taxon>
    </lineage>
</organism>
<dbReference type="EMBL" id="CP001010">
    <property type="protein sequence ID" value="ACB43894.1"/>
    <property type="molecule type" value="Genomic_DNA"/>
</dbReference>
<dbReference type="STRING" id="452638.Pnec_0651"/>
<dbReference type="KEGG" id="pne:Pnec_0651"/>
<dbReference type="AlphaFoldDB" id="B1XU67"/>
<sequence>MRIRENRYAIIKVGPETFRRVPVKGYDLNSKSFAITEGVEQGWQVLAEGAVLLNDRFAKQED</sequence>